<dbReference type="NCBIfam" id="TIGR00792">
    <property type="entry name" value="gph"/>
    <property type="match status" value="1"/>
</dbReference>
<feature type="transmembrane region" description="Helical" evidence="1">
    <location>
        <begin position="390"/>
        <end position="410"/>
    </location>
</feature>
<dbReference type="CDD" id="cd17332">
    <property type="entry name" value="MFS_MelB_like"/>
    <property type="match status" value="1"/>
</dbReference>
<feature type="transmembrane region" description="Helical" evidence="1">
    <location>
        <begin position="98"/>
        <end position="115"/>
    </location>
</feature>
<dbReference type="AlphaFoldDB" id="A0A3S2TUA2"/>
<feature type="transmembrane region" description="Helical" evidence="1">
    <location>
        <begin position="199"/>
        <end position="219"/>
    </location>
</feature>
<dbReference type="GO" id="GO:0015293">
    <property type="term" value="F:symporter activity"/>
    <property type="evidence" value="ECO:0007669"/>
    <property type="project" value="InterPro"/>
</dbReference>
<feature type="transmembrane region" description="Helical" evidence="1">
    <location>
        <begin position="127"/>
        <end position="147"/>
    </location>
</feature>
<comment type="caution">
    <text evidence="2">The sequence shown here is derived from an EMBL/GenBank/DDBJ whole genome shotgun (WGS) entry which is preliminary data.</text>
</comment>
<reference evidence="2 3" key="1">
    <citation type="submission" date="2019-01" db="EMBL/GenBank/DDBJ databases">
        <title>Bacillus sp. M5HDSG1-1, whole genome shotgun sequence.</title>
        <authorList>
            <person name="Tuo L."/>
        </authorList>
    </citation>
    <scope>NUCLEOTIDE SEQUENCE [LARGE SCALE GENOMIC DNA]</scope>
    <source>
        <strain evidence="2 3">M5HDSG1-1</strain>
    </source>
</reference>
<dbReference type="PANTHER" id="PTHR11328:SF24">
    <property type="entry name" value="MAJOR FACILITATOR SUPERFAMILY (MFS) PROFILE DOMAIN-CONTAINING PROTEIN"/>
    <property type="match status" value="1"/>
</dbReference>
<feature type="transmembrane region" description="Helical" evidence="1">
    <location>
        <begin position="313"/>
        <end position="331"/>
    </location>
</feature>
<feature type="transmembrane region" description="Helical" evidence="1">
    <location>
        <begin position="27"/>
        <end position="51"/>
    </location>
</feature>
<gene>
    <name evidence="2" type="ORF">EM808_13140</name>
</gene>
<feature type="transmembrane region" description="Helical" evidence="1">
    <location>
        <begin position="337"/>
        <end position="361"/>
    </location>
</feature>
<dbReference type="EMBL" id="RZTZ01000004">
    <property type="protein sequence ID" value="RVT62836.1"/>
    <property type="molecule type" value="Genomic_DNA"/>
</dbReference>
<dbReference type="InterPro" id="IPR036259">
    <property type="entry name" value="MFS_trans_sf"/>
</dbReference>
<keyword evidence="3" id="KW-1185">Reference proteome</keyword>
<feature type="transmembrane region" description="Helical" evidence="1">
    <location>
        <begin position="280"/>
        <end position="301"/>
    </location>
</feature>
<sequence length="468" mass="51533">MMAQTNRELEIPDVDRKVQKFGVKDQLGYLFGDFGNDFFFILVGSFLMVYYTDVFGLSPAMVGTVFLIARLWDAVADVTWGRFIDTRKPSKHGKFKPWIFRMSFPLVFSGVLMFIHIPGMSTGFYEAYAFVTYILWGTLYSTVNIPYGSMASVITSDPVERTSLSSFRTMGATLAGLIVNVVGPLIIFVDNKADPNRFFLAAIIFAILSLSCYMACYRLSTERITETREQKKTSLKVTLKGVAKNKPLLIILSASLVFIMSSMLKGAVDVYLFKNYFDNAKALSISGLIATAAMFIAILIAKPLVARFGKKEVAAAGLLLSVIDYLLLYFLADISAIQFLAISAVGMFGFSFFGIVVWAFVTDVIDYHEFITGMKEDGTIYSIYSFARKVGQAVAGGLGGTALAAVGYNASLDVQSESTLQGIHTLATLLTAGSLFLVFLLLVFLYPLSKKKTLQLAQDLTDRRNSGK</sequence>
<feature type="transmembrane region" description="Helical" evidence="1">
    <location>
        <begin position="248"/>
        <end position="268"/>
    </location>
</feature>
<proteinExistence type="predicted"/>
<dbReference type="GO" id="GO:0005886">
    <property type="term" value="C:plasma membrane"/>
    <property type="evidence" value="ECO:0007669"/>
    <property type="project" value="TreeGrafter"/>
</dbReference>
<dbReference type="Proteomes" id="UP000288024">
    <property type="component" value="Unassembled WGS sequence"/>
</dbReference>
<protein>
    <submittedName>
        <fullName evidence="2">MFS transporter</fullName>
    </submittedName>
</protein>
<dbReference type="InterPro" id="IPR039672">
    <property type="entry name" value="MFS_2"/>
</dbReference>
<organism evidence="2 3">
    <name type="scientific">Niallia taxi</name>
    <dbReference type="NCBI Taxonomy" id="2499688"/>
    <lineage>
        <taxon>Bacteria</taxon>
        <taxon>Bacillati</taxon>
        <taxon>Bacillota</taxon>
        <taxon>Bacilli</taxon>
        <taxon>Bacillales</taxon>
        <taxon>Bacillaceae</taxon>
        <taxon>Niallia</taxon>
    </lineage>
</organism>
<evidence type="ECO:0000313" key="3">
    <source>
        <dbReference type="Proteomes" id="UP000288024"/>
    </source>
</evidence>
<name>A0A3S2TUA2_9BACI</name>
<dbReference type="GO" id="GO:0006814">
    <property type="term" value="P:sodium ion transport"/>
    <property type="evidence" value="ECO:0007669"/>
    <property type="project" value="InterPro"/>
</dbReference>
<evidence type="ECO:0000313" key="2">
    <source>
        <dbReference type="EMBL" id="RVT62836.1"/>
    </source>
</evidence>
<dbReference type="Gene3D" id="1.20.1250.20">
    <property type="entry name" value="MFS general substrate transporter like domains"/>
    <property type="match status" value="2"/>
</dbReference>
<dbReference type="Pfam" id="PF13347">
    <property type="entry name" value="MFS_2"/>
    <property type="match status" value="1"/>
</dbReference>
<dbReference type="SUPFAM" id="SSF103473">
    <property type="entry name" value="MFS general substrate transporter"/>
    <property type="match status" value="1"/>
</dbReference>
<keyword evidence="1" id="KW-0472">Membrane</keyword>
<dbReference type="InterPro" id="IPR001927">
    <property type="entry name" value="Na/Gal_symport"/>
</dbReference>
<accession>A0A3S2TUA2</accession>
<feature type="transmembrane region" description="Helical" evidence="1">
    <location>
        <begin position="167"/>
        <end position="187"/>
    </location>
</feature>
<keyword evidence="1" id="KW-0812">Transmembrane</keyword>
<evidence type="ECO:0000256" key="1">
    <source>
        <dbReference type="SAM" id="Phobius"/>
    </source>
</evidence>
<dbReference type="PANTHER" id="PTHR11328">
    <property type="entry name" value="MAJOR FACILITATOR SUPERFAMILY DOMAIN-CONTAINING PROTEIN"/>
    <property type="match status" value="1"/>
</dbReference>
<feature type="transmembrane region" description="Helical" evidence="1">
    <location>
        <begin position="57"/>
        <end position="78"/>
    </location>
</feature>
<keyword evidence="1" id="KW-1133">Transmembrane helix</keyword>
<dbReference type="GO" id="GO:0008643">
    <property type="term" value="P:carbohydrate transport"/>
    <property type="evidence" value="ECO:0007669"/>
    <property type="project" value="InterPro"/>
</dbReference>
<feature type="transmembrane region" description="Helical" evidence="1">
    <location>
        <begin position="422"/>
        <end position="446"/>
    </location>
</feature>